<dbReference type="PANTHER" id="PTHR30024:SF47">
    <property type="entry name" value="TAURINE-BINDING PERIPLASMIC PROTEIN"/>
    <property type="match status" value="1"/>
</dbReference>
<dbReference type="PANTHER" id="PTHR30024">
    <property type="entry name" value="ALIPHATIC SULFONATES-BINDING PROTEIN-RELATED"/>
    <property type="match status" value="1"/>
</dbReference>
<evidence type="ECO:0000313" key="6">
    <source>
        <dbReference type="EMBL" id="MDF9408296.1"/>
    </source>
</evidence>
<keyword evidence="3" id="KW-0732">Signal</keyword>
<dbReference type="Pfam" id="PF09084">
    <property type="entry name" value="NMT1"/>
    <property type="match status" value="1"/>
</dbReference>
<evidence type="ECO:0000256" key="1">
    <source>
        <dbReference type="ARBA" id="ARBA00004418"/>
    </source>
</evidence>
<evidence type="ECO:0000256" key="2">
    <source>
        <dbReference type="ARBA" id="ARBA00010742"/>
    </source>
</evidence>
<gene>
    <name evidence="6" type="ORF">L7E55_07995</name>
</gene>
<feature type="domain" description="SsuA/THI5-like" evidence="5">
    <location>
        <begin position="49"/>
        <end position="263"/>
    </location>
</feature>
<reference evidence="6" key="1">
    <citation type="submission" date="2022-02" db="EMBL/GenBank/DDBJ databases">
        <authorList>
            <person name="Leng L."/>
        </authorList>
    </citation>
    <scope>NUCLEOTIDE SEQUENCE</scope>
    <source>
        <strain evidence="6">JI</strain>
    </source>
</reference>
<comment type="subcellular location">
    <subcellularLocation>
        <location evidence="1">Periplasm</location>
    </subcellularLocation>
</comment>
<dbReference type="Proteomes" id="UP001154312">
    <property type="component" value="Unassembled WGS sequence"/>
</dbReference>
<dbReference type="InterPro" id="IPR015168">
    <property type="entry name" value="SsuA/THI5"/>
</dbReference>
<accession>A0A9X4H2D5</accession>
<keyword evidence="4" id="KW-1133">Transmembrane helix</keyword>
<keyword evidence="4" id="KW-0812">Transmembrane</keyword>
<comment type="caution">
    <text evidence="6">The sequence shown here is derived from an EMBL/GenBank/DDBJ whole genome shotgun (WGS) entry which is preliminary data.</text>
</comment>
<sequence>MRPVFSIKIAVIILLIILIVLTLYKSVLKKPAPKQEVHTIRVLESVRSPYFLPQYLALNLGFFKEQDLDVKITTTSPEAIRAALADQRTDVALCGLQKIIFNPDDPGREKTAPIVFATMACRDGSFLLARKNDSDFRWLDMKDKTIIGSPHNDSSEIALEDVLRKAGILPYRQVTIYHNIPETLRVGAFRAGTGNYLQLLEPEATVAEMKGYGQVVASVGAAGEDMTITAYAALPGYIESHPETIQRFTNAIYKAQLWLKQHSAEEAARAVYPSFSNLEMQVLIKSIERYGTLRIWADNPVVEREPYERFNIAAKNAGEIAAPVPYDTTVVTNFARQAVETVIYVQETEKKKRKSFMMFFQ</sequence>
<name>A0A9X4H2D5_9FIRM</name>
<evidence type="ECO:0000313" key="7">
    <source>
        <dbReference type="Proteomes" id="UP001154312"/>
    </source>
</evidence>
<dbReference type="SUPFAM" id="SSF53850">
    <property type="entry name" value="Periplasmic binding protein-like II"/>
    <property type="match status" value="1"/>
</dbReference>
<feature type="transmembrane region" description="Helical" evidence="4">
    <location>
        <begin position="6"/>
        <end position="24"/>
    </location>
</feature>
<evidence type="ECO:0000256" key="4">
    <source>
        <dbReference type="SAM" id="Phobius"/>
    </source>
</evidence>
<organism evidence="6 7">
    <name type="scientific">Pelotomaculum isophthalicicum JI</name>
    <dbReference type="NCBI Taxonomy" id="947010"/>
    <lineage>
        <taxon>Bacteria</taxon>
        <taxon>Bacillati</taxon>
        <taxon>Bacillota</taxon>
        <taxon>Clostridia</taxon>
        <taxon>Eubacteriales</taxon>
        <taxon>Desulfotomaculaceae</taxon>
        <taxon>Pelotomaculum</taxon>
    </lineage>
</organism>
<proteinExistence type="inferred from homology"/>
<comment type="similarity">
    <text evidence="2">Belongs to the bacterial solute-binding protein SsuA/TauA family.</text>
</comment>
<dbReference type="EMBL" id="JAKOAV010000012">
    <property type="protein sequence ID" value="MDF9408296.1"/>
    <property type="molecule type" value="Genomic_DNA"/>
</dbReference>
<dbReference type="Gene3D" id="3.40.190.10">
    <property type="entry name" value="Periplasmic binding protein-like II"/>
    <property type="match status" value="2"/>
</dbReference>
<dbReference type="RefSeq" id="WP_277443603.1">
    <property type="nucleotide sequence ID" value="NZ_JAKOAV010000012.1"/>
</dbReference>
<protein>
    <submittedName>
        <fullName evidence="6">ABC transporter substrate-binding protein</fullName>
    </submittedName>
</protein>
<dbReference type="AlphaFoldDB" id="A0A9X4H2D5"/>
<evidence type="ECO:0000259" key="5">
    <source>
        <dbReference type="Pfam" id="PF09084"/>
    </source>
</evidence>
<keyword evidence="7" id="KW-1185">Reference proteome</keyword>
<keyword evidence="4" id="KW-0472">Membrane</keyword>
<dbReference type="GO" id="GO:0042597">
    <property type="term" value="C:periplasmic space"/>
    <property type="evidence" value="ECO:0007669"/>
    <property type="project" value="UniProtKB-SubCell"/>
</dbReference>
<evidence type="ECO:0000256" key="3">
    <source>
        <dbReference type="ARBA" id="ARBA00022729"/>
    </source>
</evidence>